<dbReference type="RefSeq" id="WP_193919158.1">
    <property type="nucleotide sequence ID" value="NZ_JADEWL010000020.1"/>
</dbReference>
<comment type="caution">
    <text evidence="2">The sequence shown here is derived from an EMBL/GenBank/DDBJ whole genome shotgun (WGS) entry which is preliminary data.</text>
</comment>
<reference evidence="2" key="1">
    <citation type="submission" date="2020-10" db="EMBL/GenBank/DDBJ databases">
        <authorList>
            <person name="Castelo-Branco R."/>
            <person name="Eusebio N."/>
            <person name="Adriana R."/>
            <person name="Vieira A."/>
            <person name="Brugerolle De Fraissinette N."/>
            <person name="Rezende De Castro R."/>
            <person name="Schneider M.P."/>
            <person name="Vasconcelos V."/>
            <person name="Leao P.N."/>
        </authorList>
    </citation>
    <scope>NUCLEOTIDE SEQUENCE</scope>
    <source>
        <strain evidence="2">LEGE 06105</strain>
    </source>
</reference>
<accession>A0A8J7F6J1</accession>
<feature type="domain" description="HTH cro/C1-type" evidence="1">
    <location>
        <begin position="46"/>
        <end position="72"/>
    </location>
</feature>
<protein>
    <submittedName>
        <fullName evidence="2">Helix-turn-helix transcriptional regulator</fullName>
    </submittedName>
</protein>
<evidence type="ECO:0000259" key="1">
    <source>
        <dbReference type="PROSITE" id="PS50943"/>
    </source>
</evidence>
<proteinExistence type="predicted"/>
<dbReference type="InterPro" id="IPR001387">
    <property type="entry name" value="Cro/C1-type_HTH"/>
</dbReference>
<sequence>MTNEDERKQRLSILCKKLRGGESLRSFAKKRSQELGGIGFTTWGAWERGQADLSKESLERLVKFIGCSYQAFNGYLEGFISLEELLQPSSGDLQSREELDFSPDTTSAWIKSLQPEEQLFIVTQGFQAFQEKFDKLVETRSKEKVELLLNLLSGSTYPENSTIEETATRLDMSVEDLRKLCDRVFES</sequence>
<dbReference type="Proteomes" id="UP000620559">
    <property type="component" value="Unassembled WGS sequence"/>
</dbReference>
<gene>
    <name evidence="2" type="ORF">IQ247_09085</name>
</gene>
<organism evidence="2 3">
    <name type="scientific">Plectonema cf. radiosum LEGE 06105</name>
    <dbReference type="NCBI Taxonomy" id="945769"/>
    <lineage>
        <taxon>Bacteria</taxon>
        <taxon>Bacillati</taxon>
        <taxon>Cyanobacteriota</taxon>
        <taxon>Cyanophyceae</taxon>
        <taxon>Oscillatoriophycideae</taxon>
        <taxon>Oscillatoriales</taxon>
        <taxon>Microcoleaceae</taxon>
        <taxon>Plectonema</taxon>
    </lineage>
</organism>
<keyword evidence="3" id="KW-1185">Reference proteome</keyword>
<evidence type="ECO:0000313" key="2">
    <source>
        <dbReference type="EMBL" id="MBE9212844.1"/>
    </source>
</evidence>
<dbReference type="AlphaFoldDB" id="A0A8J7F6J1"/>
<dbReference type="PROSITE" id="PS50943">
    <property type="entry name" value="HTH_CROC1"/>
    <property type="match status" value="1"/>
</dbReference>
<name>A0A8J7F6J1_9CYAN</name>
<dbReference type="EMBL" id="JADEWL010000020">
    <property type="protein sequence ID" value="MBE9212844.1"/>
    <property type="molecule type" value="Genomic_DNA"/>
</dbReference>
<evidence type="ECO:0000313" key="3">
    <source>
        <dbReference type="Proteomes" id="UP000620559"/>
    </source>
</evidence>